<comment type="similarity">
    <text evidence="1">Belongs to the Gfa family.</text>
</comment>
<dbReference type="InterPro" id="IPR006913">
    <property type="entry name" value="CENP-V/GFA"/>
</dbReference>
<keyword evidence="2" id="KW-0479">Metal-binding</keyword>
<dbReference type="Gene3D" id="3.90.1590.10">
    <property type="entry name" value="glutathione-dependent formaldehyde- activating enzyme (gfa)"/>
    <property type="match status" value="1"/>
</dbReference>
<evidence type="ECO:0000256" key="3">
    <source>
        <dbReference type="ARBA" id="ARBA00022833"/>
    </source>
</evidence>
<evidence type="ECO:0000256" key="2">
    <source>
        <dbReference type="ARBA" id="ARBA00022723"/>
    </source>
</evidence>
<protein>
    <submittedName>
        <fullName evidence="6">GFA family glutathione-dependent formaldehyde-activating protein</fullName>
    </submittedName>
</protein>
<name>A0ABN4QI77_9HYPH</name>
<accession>A0ABN4QI77</accession>
<dbReference type="Proteomes" id="UP000078551">
    <property type="component" value="Chromosome"/>
</dbReference>
<dbReference type="Pfam" id="PF04828">
    <property type="entry name" value="GFA"/>
    <property type="match status" value="1"/>
</dbReference>
<evidence type="ECO:0000313" key="6">
    <source>
        <dbReference type="EMBL" id="ANL85220.1"/>
    </source>
</evidence>
<dbReference type="InterPro" id="IPR011057">
    <property type="entry name" value="Mss4-like_sf"/>
</dbReference>
<organism evidence="6 7">
    <name type="scientific">Rhizobium phaseoli</name>
    <dbReference type="NCBI Taxonomy" id="396"/>
    <lineage>
        <taxon>Bacteria</taxon>
        <taxon>Pseudomonadati</taxon>
        <taxon>Pseudomonadota</taxon>
        <taxon>Alphaproteobacteria</taxon>
        <taxon>Hyphomicrobiales</taxon>
        <taxon>Rhizobiaceae</taxon>
        <taxon>Rhizobium/Agrobacterium group</taxon>
        <taxon>Rhizobium</taxon>
    </lineage>
</organism>
<sequence length="178" mass="19251">MLSTGNSPGRVETTRLSFKFSDLLLNGMDLTPVAIGGNLQQNGGVVMTERHTGGCLCGAVRYSIADKPGPVVGCHCSQCRRQTGFYYAAANVPRAALSLEGAEAVRWYRSSSEAQRGFCANCGSALFWQGDESQEVSVLAGSFDEPTGLSFSHHIYCTDKGDFYEITDGLPQYDRYPV</sequence>
<dbReference type="SUPFAM" id="SSF51316">
    <property type="entry name" value="Mss4-like"/>
    <property type="match status" value="1"/>
</dbReference>
<evidence type="ECO:0000313" key="7">
    <source>
        <dbReference type="Proteomes" id="UP000078551"/>
    </source>
</evidence>
<gene>
    <name evidence="6" type="ORF">AMC81_CH02458</name>
</gene>
<proteinExistence type="inferred from homology"/>
<keyword evidence="3" id="KW-0862">Zinc</keyword>
<dbReference type="EMBL" id="CP013568">
    <property type="protein sequence ID" value="ANL85220.1"/>
    <property type="molecule type" value="Genomic_DNA"/>
</dbReference>
<dbReference type="PANTHER" id="PTHR33337">
    <property type="entry name" value="GFA DOMAIN-CONTAINING PROTEIN"/>
    <property type="match status" value="1"/>
</dbReference>
<feature type="domain" description="CENP-V/GFA" evidence="5">
    <location>
        <begin position="51"/>
        <end position="174"/>
    </location>
</feature>
<dbReference type="PROSITE" id="PS51891">
    <property type="entry name" value="CENP_V_GFA"/>
    <property type="match status" value="1"/>
</dbReference>
<dbReference type="PANTHER" id="PTHR33337:SF40">
    <property type="entry name" value="CENP-V_GFA DOMAIN-CONTAINING PROTEIN-RELATED"/>
    <property type="match status" value="1"/>
</dbReference>
<keyword evidence="4" id="KW-0456">Lyase</keyword>
<evidence type="ECO:0000256" key="4">
    <source>
        <dbReference type="ARBA" id="ARBA00023239"/>
    </source>
</evidence>
<evidence type="ECO:0000256" key="1">
    <source>
        <dbReference type="ARBA" id="ARBA00005495"/>
    </source>
</evidence>
<reference evidence="6 7" key="1">
    <citation type="submission" date="2015-11" db="EMBL/GenBank/DDBJ databases">
        <title>The limits of bacterial species coexistence and the symbiotic plasmid transference in sympatric Rhizobium populations.</title>
        <authorList>
            <person name="Perez-Carrascal O.M."/>
            <person name="VanInsberghe D."/>
            <person name="Juarez S."/>
            <person name="Polz M.F."/>
            <person name="Vinuesa P."/>
            <person name="Gonzalez V."/>
        </authorList>
    </citation>
    <scope>NUCLEOTIDE SEQUENCE [LARGE SCALE GENOMIC DNA]</scope>
    <source>
        <strain evidence="6 7">N771</strain>
    </source>
</reference>
<evidence type="ECO:0000259" key="5">
    <source>
        <dbReference type="PROSITE" id="PS51891"/>
    </source>
</evidence>
<keyword evidence="7" id="KW-1185">Reference proteome</keyword>